<protein>
    <recommendedName>
        <fullName evidence="3">DUF3293 domain-containing protein</fullName>
    </recommendedName>
</protein>
<dbReference type="EMBL" id="JBOK01000004">
    <property type="protein sequence ID" value="EXU80959.1"/>
    <property type="molecule type" value="Genomic_DNA"/>
</dbReference>
<dbReference type="AlphaFoldDB" id="A0A014MS79"/>
<evidence type="ECO:0000313" key="2">
    <source>
        <dbReference type="Proteomes" id="UP000020766"/>
    </source>
</evidence>
<proteinExistence type="predicted"/>
<reference evidence="1 2" key="1">
    <citation type="submission" date="2014-01" db="EMBL/GenBank/DDBJ databases">
        <title>Interspecies Systems Biology Uncovers Metabolites Affecting C. elegans Gene Expression and Life History Traits.</title>
        <authorList>
            <person name="Watson E."/>
            <person name="Macneil L.T."/>
            <person name="Ritter A.D."/>
            <person name="Yilmaz L.S."/>
            <person name="Rosebrock A.P."/>
            <person name="Caudy A.A."/>
            <person name="Walhout A.J."/>
        </authorList>
    </citation>
    <scope>NUCLEOTIDE SEQUENCE [LARGE SCALE GENOMIC DNA]</scope>
    <source>
        <strain evidence="1 2">DA1877</strain>
    </source>
</reference>
<name>A0A014MS79_9BURK</name>
<dbReference type="Pfam" id="PF11697">
    <property type="entry name" value="DUF3293"/>
    <property type="match status" value="1"/>
</dbReference>
<dbReference type="Proteomes" id="UP000020766">
    <property type="component" value="Unassembled WGS sequence"/>
</dbReference>
<organism evidence="1 2">
    <name type="scientific">Comamonas aquatica DA1877</name>
    <dbReference type="NCBI Taxonomy" id="1457173"/>
    <lineage>
        <taxon>Bacteria</taxon>
        <taxon>Pseudomonadati</taxon>
        <taxon>Pseudomonadota</taxon>
        <taxon>Betaproteobacteria</taxon>
        <taxon>Burkholderiales</taxon>
        <taxon>Comamonadaceae</taxon>
        <taxon>Comamonas</taxon>
    </lineage>
</organism>
<dbReference type="PATRIC" id="fig|1457173.3.peg.844"/>
<sequence>MADTALPEPLLQAYHATRYGLNDCDWQLQLDQAQPALAPHYQRHAVHCAAYLTACNPLGELLPDHLNARRMAQLRQALQRAGWSWLDGHGHDPQGHWPGEDSVLVWGMGESTARAWGAQWNQNAVVCCGTDMVPRLVLLR</sequence>
<accession>A0A014MS79</accession>
<gene>
    <name evidence="1" type="ORF">AX13_12595</name>
</gene>
<keyword evidence="2" id="KW-1185">Reference proteome</keyword>
<evidence type="ECO:0000313" key="1">
    <source>
        <dbReference type="EMBL" id="EXU80959.1"/>
    </source>
</evidence>
<evidence type="ECO:0008006" key="3">
    <source>
        <dbReference type="Google" id="ProtNLM"/>
    </source>
</evidence>
<dbReference type="RefSeq" id="WP_043379789.1">
    <property type="nucleotide sequence ID" value="NZ_JBOK01000004.1"/>
</dbReference>
<comment type="caution">
    <text evidence="1">The sequence shown here is derived from an EMBL/GenBank/DDBJ whole genome shotgun (WGS) entry which is preliminary data.</text>
</comment>
<dbReference type="InterPro" id="IPR021710">
    <property type="entry name" value="DUF3293"/>
</dbReference>